<proteinExistence type="predicted"/>
<feature type="signal peptide" evidence="1">
    <location>
        <begin position="1"/>
        <end position="20"/>
    </location>
</feature>
<dbReference type="InterPro" id="IPR021953">
    <property type="entry name" value="DUF3570"/>
</dbReference>
<feature type="chain" id="PRO_5037459151" description="DUF3570 domain-containing protein" evidence="1">
    <location>
        <begin position="21"/>
        <end position="443"/>
    </location>
</feature>
<evidence type="ECO:0000313" key="3">
    <source>
        <dbReference type="Proteomes" id="UP000599688"/>
    </source>
</evidence>
<dbReference type="Pfam" id="PF12094">
    <property type="entry name" value="DUF3570"/>
    <property type="match status" value="1"/>
</dbReference>
<gene>
    <name evidence="2" type="ORF">GCM10010831_16550</name>
</gene>
<protein>
    <recommendedName>
        <fullName evidence="4">DUF3570 domain-containing protein</fullName>
    </recommendedName>
</protein>
<evidence type="ECO:0000256" key="1">
    <source>
        <dbReference type="SAM" id="SignalP"/>
    </source>
</evidence>
<dbReference type="AlphaFoldDB" id="A0A917EAB3"/>
<comment type="caution">
    <text evidence="2">The sequence shown here is derived from an EMBL/GenBank/DDBJ whole genome shotgun (WGS) entry which is preliminary data.</text>
</comment>
<dbReference type="RefSeq" id="WP_188406369.1">
    <property type="nucleotide sequence ID" value="NZ_BMGL01000009.1"/>
</dbReference>
<dbReference type="Proteomes" id="UP000599688">
    <property type="component" value="Unassembled WGS sequence"/>
</dbReference>
<reference evidence="2 3" key="1">
    <citation type="journal article" date="2014" name="Int. J. Syst. Evol. Microbiol.">
        <title>Complete genome sequence of Corynebacterium casei LMG S-19264T (=DSM 44701T), isolated from a smear-ripened cheese.</title>
        <authorList>
            <consortium name="US DOE Joint Genome Institute (JGI-PGF)"/>
            <person name="Walter F."/>
            <person name="Albersmeier A."/>
            <person name="Kalinowski J."/>
            <person name="Ruckert C."/>
        </authorList>
    </citation>
    <scope>NUCLEOTIDE SEQUENCE [LARGE SCALE GENOMIC DNA]</scope>
    <source>
        <strain evidence="2 3">CGMCC 1.12925</strain>
    </source>
</reference>
<keyword evidence="3" id="KW-1185">Reference proteome</keyword>
<organism evidence="2 3">
    <name type="scientific">Psychroflexus salis</name>
    <dbReference type="NCBI Taxonomy" id="1526574"/>
    <lineage>
        <taxon>Bacteria</taxon>
        <taxon>Pseudomonadati</taxon>
        <taxon>Bacteroidota</taxon>
        <taxon>Flavobacteriia</taxon>
        <taxon>Flavobacteriales</taxon>
        <taxon>Flavobacteriaceae</taxon>
        <taxon>Psychroflexus</taxon>
    </lineage>
</organism>
<evidence type="ECO:0008006" key="4">
    <source>
        <dbReference type="Google" id="ProtNLM"/>
    </source>
</evidence>
<accession>A0A917EAB3</accession>
<evidence type="ECO:0000313" key="2">
    <source>
        <dbReference type="EMBL" id="GGE15936.1"/>
    </source>
</evidence>
<sequence length="443" mass="50469">MKNYNLIIVFSILSFLSVKAQNKETNYKKKVLDQTEMKLLSSYYSQDGENASVSGGIGSEELTDIASTIVVAIPLNDDDILTIDGSISAYTSASSSNINPFDGNQPADPFVASSGASRQDVWSNVVVSYTHSSDDRNFNWTGNVSFANEYDYTSIGFGGSVSKLFNQKNTEIGLKANVFLDQWSPQYPIELRNGLGKNLLPKDDGGKFNLSNYIIEGNQEYNISFTNFDNLNRNSYSLGISFSQILSKKVQTLFLADFIFQDGLLSTPHQRIYFGDIEDSFIENFQLANDIERLPDTRTKIAIGNRTNFYINENLVIRSFYRFYTDDWGINSHTAKIETPIKIGDFFTIYPMYRFYTQNKADDFYLYNQALSTAKYYTSDYDLASYDAHQYGLGFKYYDPLGKFNLSYLKLKSIELEFNAYERSQFNYTANIFSLGFNFTLEK</sequence>
<name>A0A917EAB3_9FLAO</name>
<keyword evidence="1" id="KW-0732">Signal</keyword>
<dbReference type="EMBL" id="BMGL01000009">
    <property type="protein sequence ID" value="GGE15936.1"/>
    <property type="molecule type" value="Genomic_DNA"/>
</dbReference>